<evidence type="ECO:0000256" key="5">
    <source>
        <dbReference type="ARBA" id="ARBA00023136"/>
    </source>
</evidence>
<dbReference type="Proteomes" id="UP001151699">
    <property type="component" value="Unassembled WGS sequence"/>
</dbReference>
<feature type="transmembrane region" description="Helical" evidence="6">
    <location>
        <begin position="100"/>
        <end position="120"/>
    </location>
</feature>
<accession>A0A9Q0MN25</accession>
<evidence type="ECO:0000313" key="8">
    <source>
        <dbReference type="Proteomes" id="UP001151699"/>
    </source>
</evidence>
<name>A0A9Q0MN25_9DIPT</name>
<organism evidence="7 8">
    <name type="scientific">Pseudolycoriella hygida</name>
    <dbReference type="NCBI Taxonomy" id="35572"/>
    <lineage>
        <taxon>Eukaryota</taxon>
        <taxon>Metazoa</taxon>
        <taxon>Ecdysozoa</taxon>
        <taxon>Arthropoda</taxon>
        <taxon>Hexapoda</taxon>
        <taxon>Insecta</taxon>
        <taxon>Pterygota</taxon>
        <taxon>Neoptera</taxon>
        <taxon>Endopterygota</taxon>
        <taxon>Diptera</taxon>
        <taxon>Nematocera</taxon>
        <taxon>Sciaroidea</taxon>
        <taxon>Sciaridae</taxon>
        <taxon>Pseudolycoriella</taxon>
    </lineage>
</organism>
<dbReference type="EMBL" id="WJQU01002141">
    <property type="protein sequence ID" value="KAJ6633184.1"/>
    <property type="molecule type" value="Genomic_DNA"/>
</dbReference>
<gene>
    <name evidence="7" type="ORF">Bhyg_16811</name>
</gene>
<feature type="non-terminal residue" evidence="7">
    <location>
        <position position="190"/>
    </location>
</feature>
<dbReference type="GO" id="GO:0050909">
    <property type="term" value="P:sensory perception of taste"/>
    <property type="evidence" value="ECO:0007669"/>
    <property type="project" value="InterPro"/>
</dbReference>
<comment type="subcellular location">
    <subcellularLocation>
        <location evidence="1">Cell membrane</location>
        <topology evidence="1">Multi-pass membrane protein</topology>
    </subcellularLocation>
</comment>
<dbReference type="InterPro" id="IPR013604">
    <property type="entry name" value="7TM_chemorcpt"/>
</dbReference>
<evidence type="ECO:0000256" key="1">
    <source>
        <dbReference type="ARBA" id="ARBA00004651"/>
    </source>
</evidence>
<evidence type="ECO:0000313" key="7">
    <source>
        <dbReference type="EMBL" id="KAJ6633184.1"/>
    </source>
</evidence>
<keyword evidence="8" id="KW-1185">Reference proteome</keyword>
<evidence type="ECO:0000256" key="6">
    <source>
        <dbReference type="SAM" id="Phobius"/>
    </source>
</evidence>
<keyword evidence="3 6" id="KW-0812">Transmembrane</keyword>
<evidence type="ECO:0000256" key="2">
    <source>
        <dbReference type="ARBA" id="ARBA00022475"/>
    </source>
</evidence>
<keyword evidence="2" id="KW-1003">Cell membrane</keyword>
<reference evidence="7" key="1">
    <citation type="submission" date="2022-07" db="EMBL/GenBank/DDBJ databases">
        <authorList>
            <person name="Trinca V."/>
            <person name="Uliana J.V.C."/>
            <person name="Torres T.T."/>
            <person name="Ward R.J."/>
            <person name="Monesi N."/>
        </authorList>
    </citation>
    <scope>NUCLEOTIDE SEQUENCE</scope>
    <source>
        <strain evidence="7">HSMRA1968</strain>
        <tissue evidence="7">Whole embryos</tissue>
    </source>
</reference>
<comment type="caution">
    <text evidence="7">The sequence shown here is derived from an EMBL/GenBank/DDBJ whole genome shotgun (WGS) entry which is preliminary data.</text>
</comment>
<protein>
    <submittedName>
        <fullName evidence="7">Uncharacterized protein</fullName>
    </submittedName>
</protein>
<feature type="transmembrane region" description="Helical" evidence="6">
    <location>
        <begin position="57"/>
        <end position="80"/>
    </location>
</feature>
<proteinExistence type="predicted"/>
<sequence length="190" mass="21565">MILIHRFYRILTNRLKFLLLVMRNKECRATQEFSQSFEATSTLFTETANLSKNIQEFFTIQIVLSRLASSIFSLITLFSLYSSLTRKVKMSKNVPTTDVLVDLVGAIGFLSFHLIDYYSVASISSAVEKMNIKLSSVVHKFESGKYGVLLKRNIEIFSFKLLEHSSVINKLKFCNVNKQTAISLLSTVAS</sequence>
<keyword evidence="4 6" id="KW-1133">Transmembrane helix</keyword>
<dbReference type="AlphaFoldDB" id="A0A9Q0MN25"/>
<keyword evidence="5 6" id="KW-0472">Membrane</keyword>
<evidence type="ECO:0000256" key="4">
    <source>
        <dbReference type="ARBA" id="ARBA00022989"/>
    </source>
</evidence>
<dbReference type="GO" id="GO:0005886">
    <property type="term" value="C:plasma membrane"/>
    <property type="evidence" value="ECO:0007669"/>
    <property type="project" value="UniProtKB-SubCell"/>
</dbReference>
<dbReference type="Pfam" id="PF08395">
    <property type="entry name" value="7tm_7"/>
    <property type="match status" value="1"/>
</dbReference>
<evidence type="ECO:0000256" key="3">
    <source>
        <dbReference type="ARBA" id="ARBA00022692"/>
    </source>
</evidence>